<evidence type="ECO:0000256" key="5">
    <source>
        <dbReference type="ARBA" id="ARBA00023004"/>
    </source>
</evidence>
<protein>
    <submittedName>
        <fullName evidence="12">Transcription factor WhiB</fullName>
    </submittedName>
</protein>
<evidence type="ECO:0000256" key="6">
    <source>
        <dbReference type="ARBA" id="ARBA00023014"/>
    </source>
</evidence>
<keyword evidence="9" id="KW-1015">Disulfide bond</keyword>
<dbReference type="GO" id="GO:0003677">
    <property type="term" value="F:DNA binding"/>
    <property type="evidence" value="ECO:0007669"/>
    <property type="project" value="UniProtKB-KW"/>
</dbReference>
<evidence type="ECO:0000313" key="12">
    <source>
        <dbReference type="EMBL" id="CAB4153351.1"/>
    </source>
</evidence>
<dbReference type="EMBL" id="LR796586">
    <property type="protein sequence ID" value="CAB4153351.1"/>
    <property type="molecule type" value="Genomic_DNA"/>
</dbReference>
<dbReference type="PANTHER" id="PTHR38839">
    <property type="entry name" value="TRANSCRIPTIONAL REGULATOR WHID-RELATED"/>
    <property type="match status" value="1"/>
</dbReference>
<gene>
    <name evidence="12" type="ORF">UFOVP621_127</name>
</gene>
<dbReference type="HAMAP" id="MF_01479">
    <property type="entry name" value="WhiB"/>
    <property type="match status" value="1"/>
</dbReference>
<keyword evidence="5" id="KW-0408">Iron</keyword>
<evidence type="ECO:0000256" key="1">
    <source>
        <dbReference type="ARBA" id="ARBA00001966"/>
    </source>
</evidence>
<dbReference type="PROSITE" id="PS51674">
    <property type="entry name" value="4FE4S_WBL"/>
    <property type="match status" value="1"/>
</dbReference>
<accession>A0A6J5N5N1</accession>
<proteinExistence type="inferred from homology"/>
<dbReference type="GO" id="GO:0051539">
    <property type="term" value="F:4 iron, 4 sulfur cluster binding"/>
    <property type="evidence" value="ECO:0007669"/>
    <property type="project" value="UniProtKB-KW"/>
</dbReference>
<sequence>MRYDDDPEWTWRYDAKCRGVDTEIFFPPRDKDLYGPIADKAKAICLGNDGTPACPVRRECLVDAIKREELHGIWGGLSHRERNAMVRKYTNAGLTLDEWLDKSNAFKTTKNIQQKPKSFPGR</sequence>
<evidence type="ECO:0000259" key="11">
    <source>
        <dbReference type="PROSITE" id="PS51674"/>
    </source>
</evidence>
<dbReference type="InterPro" id="IPR003482">
    <property type="entry name" value="Whib"/>
</dbReference>
<evidence type="ECO:0000256" key="10">
    <source>
        <dbReference type="ARBA" id="ARBA00023163"/>
    </source>
</evidence>
<evidence type="ECO:0000256" key="3">
    <source>
        <dbReference type="ARBA" id="ARBA00022485"/>
    </source>
</evidence>
<dbReference type="GO" id="GO:0045892">
    <property type="term" value="P:negative regulation of DNA-templated transcription"/>
    <property type="evidence" value="ECO:0007669"/>
    <property type="project" value="TreeGrafter"/>
</dbReference>
<keyword evidence="6" id="KW-0411">Iron-sulfur</keyword>
<evidence type="ECO:0000256" key="8">
    <source>
        <dbReference type="ARBA" id="ARBA00023125"/>
    </source>
</evidence>
<evidence type="ECO:0000256" key="7">
    <source>
        <dbReference type="ARBA" id="ARBA00023015"/>
    </source>
</evidence>
<evidence type="ECO:0000256" key="9">
    <source>
        <dbReference type="ARBA" id="ARBA00023157"/>
    </source>
</evidence>
<name>A0A6J5N5N1_9CAUD</name>
<organism evidence="12">
    <name type="scientific">uncultured Caudovirales phage</name>
    <dbReference type="NCBI Taxonomy" id="2100421"/>
    <lineage>
        <taxon>Viruses</taxon>
        <taxon>Duplodnaviria</taxon>
        <taxon>Heunggongvirae</taxon>
        <taxon>Uroviricota</taxon>
        <taxon>Caudoviricetes</taxon>
        <taxon>Peduoviridae</taxon>
        <taxon>Maltschvirus</taxon>
        <taxon>Maltschvirus maltsch</taxon>
    </lineage>
</organism>
<keyword evidence="4" id="KW-0479">Metal-binding</keyword>
<keyword evidence="8" id="KW-0238">DNA-binding</keyword>
<dbReference type="GO" id="GO:0047134">
    <property type="term" value="F:protein-disulfide reductase [NAD(P)H] activity"/>
    <property type="evidence" value="ECO:0007669"/>
    <property type="project" value="TreeGrafter"/>
</dbReference>
<reference evidence="12" key="1">
    <citation type="submission" date="2020-04" db="EMBL/GenBank/DDBJ databases">
        <authorList>
            <person name="Chiriac C."/>
            <person name="Salcher M."/>
            <person name="Ghai R."/>
            <person name="Kavagutti S V."/>
        </authorList>
    </citation>
    <scope>NUCLEOTIDE SEQUENCE</scope>
</reference>
<keyword evidence="3" id="KW-0004">4Fe-4S</keyword>
<dbReference type="GO" id="GO:0046872">
    <property type="term" value="F:metal ion binding"/>
    <property type="evidence" value="ECO:0007669"/>
    <property type="project" value="UniProtKB-KW"/>
</dbReference>
<evidence type="ECO:0000256" key="4">
    <source>
        <dbReference type="ARBA" id="ARBA00022723"/>
    </source>
</evidence>
<evidence type="ECO:0000256" key="2">
    <source>
        <dbReference type="ARBA" id="ARBA00006597"/>
    </source>
</evidence>
<comment type="cofactor">
    <cofactor evidence="1">
        <name>[4Fe-4S] cluster</name>
        <dbReference type="ChEBI" id="CHEBI:49883"/>
    </cofactor>
</comment>
<keyword evidence="10" id="KW-0804">Transcription</keyword>
<dbReference type="InterPro" id="IPR034768">
    <property type="entry name" value="4FE4S_WBL"/>
</dbReference>
<keyword evidence="7" id="KW-0805">Transcription regulation</keyword>
<feature type="domain" description="4Fe-4S Wbl-type" evidence="11">
    <location>
        <begin position="16"/>
        <end position="84"/>
    </location>
</feature>
<comment type="similarity">
    <text evidence="2">Belongs to the WhiB family.</text>
</comment>
<dbReference type="Pfam" id="PF02467">
    <property type="entry name" value="Whib"/>
    <property type="match status" value="1"/>
</dbReference>